<reference evidence="3" key="1">
    <citation type="journal article" date="2022" name="Int. J. Syst. Evol. Microbiol.">
        <title>Pseudomonas aegrilactucae sp. nov. and Pseudomonas morbosilactucae sp. nov., pathogens causing bacterial rot of lettuce in Japan.</title>
        <authorList>
            <person name="Sawada H."/>
            <person name="Fujikawa T."/>
            <person name="Satou M."/>
        </authorList>
    </citation>
    <scope>NUCLEOTIDE SEQUENCE</scope>
    <source>
        <strain evidence="3">0166_1</strain>
    </source>
</reference>
<organism evidence="3 4">
    <name type="scientific">Capillimicrobium parvum</name>
    <dbReference type="NCBI Taxonomy" id="2884022"/>
    <lineage>
        <taxon>Bacteria</taxon>
        <taxon>Bacillati</taxon>
        <taxon>Actinomycetota</taxon>
        <taxon>Thermoleophilia</taxon>
        <taxon>Solirubrobacterales</taxon>
        <taxon>Capillimicrobiaceae</taxon>
        <taxon>Capillimicrobium</taxon>
    </lineage>
</organism>
<dbReference type="EMBL" id="CP087164">
    <property type="protein sequence ID" value="UGS38966.1"/>
    <property type="molecule type" value="Genomic_DNA"/>
</dbReference>
<keyword evidence="1" id="KW-0812">Transmembrane</keyword>
<dbReference type="AlphaFoldDB" id="A0A9E6Y3D6"/>
<keyword evidence="1" id="KW-0472">Membrane</keyword>
<feature type="transmembrane region" description="Helical" evidence="1">
    <location>
        <begin position="37"/>
        <end position="60"/>
    </location>
</feature>
<feature type="signal peptide" evidence="2">
    <location>
        <begin position="1"/>
        <end position="27"/>
    </location>
</feature>
<gene>
    <name evidence="3" type="ORF">DSM104329_05398</name>
</gene>
<evidence type="ECO:0000256" key="2">
    <source>
        <dbReference type="SAM" id="SignalP"/>
    </source>
</evidence>
<accession>A0A9E6Y3D6</accession>
<protein>
    <submittedName>
        <fullName evidence="3">Uncharacterized protein</fullName>
    </submittedName>
</protein>
<feature type="transmembrane region" description="Helical" evidence="1">
    <location>
        <begin position="67"/>
        <end position="90"/>
    </location>
</feature>
<proteinExistence type="predicted"/>
<feature type="transmembrane region" description="Helical" evidence="1">
    <location>
        <begin position="102"/>
        <end position="122"/>
    </location>
</feature>
<evidence type="ECO:0000313" key="3">
    <source>
        <dbReference type="EMBL" id="UGS38966.1"/>
    </source>
</evidence>
<keyword evidence="1" id="KW-1133">Transmembrane helix</keyword>
<keyword evidence="4" id="KW-1185">Reference proteome</keyword>
<name>A0A9E6Y3D6_9ACTN</name>
<feature type="chain" id="PRO_5039044751" evidence="2">
    <location>
        <begin position="28"/>
        <end position="138"/>
    </location>
</feature>
<sequence length="138" mass="14008">MHHSETQRRLAVAVAIVTCASSAGAHAGLFPAHLREAPALGWSFAVSVVALVAVAGILTARPDLRPGALLAALLLGALIAAWVAATTTGLPGLQPDPEPVDAVAVATKCVEAVGLAFALVLVKPDGGRRSPTIEEEPR</sequence>
<keyword evidence="2" id="KW-0732">Signal</keyword>
<evidence type="ECO:0000313" key="4">
    <source>
        <dbReference type="Proteomes" id="UP001162834"/>
    </source>
</evidence>
<dbReference type="RefSeq" id="WP_259312978.1">
    <property type="nucleotide sequence ID" value="NZ_CP087164.1"/>
</dbReference>
<dbReference type="Proteomes" id="UP001162834">
    <property type="component" value="Chromosome"/>
</dbReference>
<evidence type="ECO:0000256" key="1">
    <source>
        <dbReference type="SAM" id="Phobius"/>
    </source>
</evidence>
<dbReference type="KEGG" id="sbae:DSM104329_05398"/>